<dbReference type="GeneID" id="86992203"/>
<accession>A0A0B0H431</accession>
<keyword evidence="2" id="KW-0808">Transferase</keyword>
<evidence type="ECO:0000313" key="4">
    <source>
        <dbReference type="Proteomes" id="UP000030856"/>
    </source>
</evidence>
<evidence type="ECO:0000313" key="2">
    <source>
        <dbReference type="EMBL" id="KHF24963.1"/>
    </source>
</evidence>
<dbReference type="CDD" id="cd04301">
    <property type="entry name" value="NAT_SF"/>
    <property type="match status" value="1"/>
</dbReference>
<dbReference type="Gene3D" id="3.40.630.30">
    <property type="match status" value="1"/>
</dbReference>
<dbReference type="InterPro" id="IPR016181">
    <property type="entry name" value="Acyl_CoA_acyltransferase"/>
</dbReference>
<dbReference type="PROSITE" id="PS51186">
    <property type="entry name" value="GNAT"/>
    <property type="match status" value="1"/>
</dbReference>
<evidence type="ECO:0000313" key="3">
    <source>
        <dbReference type="EMBL" id="OOY34623.1"/>
    </source>
</evidence>
<proteinExistence type="predicted"/>
<dbReference type="SUPFAM" id="SSF55729">
    <property type="entry name" value="Acyl-CoA N-acyltransferases (Nat)"/>
    <property type="match status" value="1"/>
</dbReference>
<gene>
    <name evidence="3" type="ORF">BOV88_09220</name>
    <name evidence="2" type="ORF">JV46_04490</name>
</gene>
<dbReference type="RefSeq" id="WP_043117195.1">
    <property type="nucleotide sequence ID" value="NZ_JRAA01000002.1"/>
</dbReference>
<keyword evidence="4" id="KW-1185">Reference proteome</keyword>
<dbReference type="InterPro" id="IPR000182">
    <property type="entry name" value="GNAT_dom"/>
</dbReference>
<dbReference type="GO" id="GO:0016747">
    <property type="term" value="F:acyltransferase activity, transferring groups other than amino-acyl groups"/>
    <property type="evidence" value="ECO:0007669"/>
    <property type="project" value="InterPro"/>
</dbReference>
<reference evidence="3 5" key="2">
    <citation type="submission" date="2016-11" db="EMBL/GenBank/DDBJ databases">
        <title>Mixed transmission modes and dynamic genome evolution in an obligate animal-bacterial symbiosis.</title>
        <authorList>
            <person name="Russell S.L."/>
            <person name="Corbett-Detig R.B."/>
            <person name="Cavanaugh C.M."/>
        </authorList>
    </citation>
    <scope>NUCLEOTIDE SEQUENCE [LARGE SCALE GENOMIC DNA]</scope>
    <source>
        <strain evidence="3">MA-KB16</strain>
    </source>
</reference>
<dbReference type="STRING" id="2340.JV46_04490"/>
<name>A0A0B0H431_SOVGS</name>
<organism evidence="2 4">
    <name type="scientific">Solemya velum gill symbiont</name>
    <dbReference type="NCBI Taxonomy" id="2340"/>
    <lineage>
        <taxon>Bacteria</taxon>
        <taxon>Pseudomonadati</taxon>
        <taxon>Pseudomonadota</taxon>
        <taxon>Gammaproteobacteria</taxon>
        <taxon>sulfur-oxidizing symbionts</taxon>
    </lineage>
</organism>
<dbReference type="Proteomes" id="UP000190962">
    <property type="component" value="Unassembled WGS sequence"/>
</dbReference>
<dbReference type="AlphaFoldDB" id="A0A0B0H431"/>
<evidence type="ECO:0000313" key="5">
    <source>
        <dbReference type="Proteomes" id="UP000190962"/>
    </source>
</evidence>
<comment type="caution">
    <text evidence="2">The sequence shown here is derived from an EMBL/GenBank/DDBJ whole genome shotgun (WGS) entry which is preliminary data.</text>
</comment>
<sequence>MNYRVRKALEADSRAITDVIMAAFGNDEGELISQLVTDLQADPTAQPSLSLVATADNSVVGHILFTSACIRHLDRKVSSSLLAPLAVHPECQGLGIGGQLINEGLRQLGEGDTQLVFVLGHPDYYPRYGFSPAGTRGLDAPYPILPENADAWMVQELQPGVIGSVSGQLVCAETFADPALWQE</sequence>
<dbReference type="eggNOG" id="COG3153">
    <property type="taxonomic scope" value="Bacteria"/>
</dbReference>
<dbReference type="Pfam" id="PF13527">
    <property type="entry name" value="Acetyltransf_9"/>
    <property type="match status" value="1"/>
</dbReference>
<evidence type="ECO:0000259" key="1">
    <source>
        <dbReference type="PROSITE" id="PS51186"/>
    </source>
</evidence>
<reference evidence="2 4" key="1">
    <citation type="journal article" date="2014" name="BMC Genomics">
        <title>The genome of the intracellular bacterium of the coastal bivalve, Solemya velum: a blueprint for thriving in and out of symbiosis.</title>
        <authorList>
            <person name="Dmytrenko O."/>
            <person name="Russell S.L."/>
            <person name="Loo W.T."/>
            <person name="Fontanez K.M."/>
            <person name="Liao L."/>
            <person name="Roeselers G."/>
            <person name="Sharma R."/>
            <person name="Stewart F.J."/>
            <person name="Newton I.L."/>
            <person name="Woyke T."/>
            <person name="Wu D."/>
            <person name="Lang J.M."/>
            <person name="Eisen J.A."/>
            <person name="Cavanaugh C.M."/>
        </authorList>
    </citation>
    <scope>NUCLEOTIDE SEQUENCE [LARGE SCALE GENOMIC DNA]</scope>
    <source>
        <strain evidence="2 4">WH</strain>
    </source>
</reference>
<dbReference type="EMBL" id="MPNX01000013">
    <property type="protein sequence ID" value="OOY34623.1"/>
    <property type="molecule type" value="Genomic_DNA"/>
</dbReference>
<dbReference type="Proteomes" id="UP000030856">
    <property type="component" value="Unassembled WGS sequence"/>
</dbReference>
<dbReference type="EMBL" id="JRAA01000002">
    <property type="protein sequence ID" value="KHF24963.1"/>
    <property type="molecule type" value="Genomic_DNA"/>
</dbReference>
<feature type="domain" description="N-acetyltransferase" evidence="1">
    <location>
        <begin position="3"/>
        <end position="158"/>
    </location>
</feature>
<dbReference type="OrthoDB" id="9797178at2"/>
<protein>
    <submittedName>
        <fullName evidence="2 3">Acetyltransferase</fullName>
    </submittedName>
</protein>